<dbReference type="Gene3D" id="6.10.130.10">
    <property type="entry name" value="Ubiquitin-protein ligase E3A, N-terminal zinc-binding domain (AZUL)"/>
    <property type="match status" value="1"/>
</dbReference>
<sequence length="803" mass="88697">MAATPPPSLSWSAQFTIASSRRAHPLPGDKITLPPSALEQLLAASWHAAAENAQRDLPTYDPYNSATYSAYRQAESQYQDQRQQLPHPLTFRLVNPGNGRVVYAGIREFSTDDGEAELSPFLLESLGLKDAELKDAGSQNSGGDGSKESEPMVIDDDDDTNPTSGSSHPIITVHAKQLPKGTFVKLRPLEAGYDPEDWKALLEQHLRQNYTTLTNGEVLVVQHGRGLHGKKDEYRFLIDGFKPEGADGVCIVDTDLEVDIEALNEDQARETMKRIAEKMTKLPGSEQGTSAGGELDLFNAQEGQVLPGDYIDFTLSSWNRTQPLELELSGETDEDDMDLLVSPLSATQRAKPRIDEFVFADFDGHRTKRIRLEPSNVQLEKADALFVSVHAFAPSKPQTNGDHTNGTTPQHPSRFTLRAKHSESGSVVDISEDAEAAHDPDDVQCKNCNQWVPEGRLILHENFCLRNNVLCPHGCGQVFQKASPAYQNHWHCPHDDAYGNTISSRQKHDTLNHPTEVLRCSDCSTQETFSSIPALAQHRTTTCPAKTILCRFCHLEVPQDGDPDVPNAEALLSGMTPHELADGARTTECHMCSKIVRLRDMETHLKSHDIDRLSRPPPVPCGNLNCGRTLDVCSKSGDTRAGTRQGQGPGNDVGLCSVCFGPLYVSMYDPEGKALRRRVERRYLQQLVTGCGKAWCRNEYCKTGRKHSEMAANITTKEALPMIKTFLDGLMRVGATPLHFCVDEGSQRRKKLAEMLAAEEDVSGKGGYGVEWALGGLEAESGDLDRARVWLSNFAPKRKEEKR</sequence>
<evidence type="ECO:0000259" key="3">
    <source>
        <dbReference type="Pfam" id="PF24503"/>
    </source>
</evidence>
<dbReference type="InterPro" id="IPR056012">
    <property type="entry name" value="DUF7590"/>
</dbReference>
<protein>
    <recommendedName>
        <fullName evidence="7">Ubiquitin-protein ligase E3A N-terminal zinc-binding domain-containing protein</fullName>
    </recommendedName>
</protein>
<dbReference type="Proteomes" id="UP001271007">
    <property type="component" value="Unassembled WGS sequence"/>
</dbReference>
<dbReference type="InterPro" id="IPR042299">
    <property type="entry name" value="Ufd1-like_Nn"/>
</dbReference>
<gene>
    <name evidence="5" type="ORF">LTR09_009508</name>
</gene>
<dbReference type="GO" id="GO:0031593">
    <property type="term" value="F:polyubiquitin modification-dependent protein binding"/>
    <property type="evidence" value="ECO:0007669"/>
    <property type="project" value="TreeGrafter"/>
</dbReference>
<evidence type="ECO:0000259" key="4">
    <source>
        <dbReference type="Pfam" id="PF24842"/>
    </source>
</evidence>
<evidence type="ECO:0000313" key="6">
    <source>
        <dbReference type="Proteomes" id="UP001271007"/>
    </source>
</evidence>
<organism evidence="5 6">
    <name type="scientific">Extremus antarcticus</name>
    <dbReference type="NCBI Taxonomy" id="702011"/>
    <lineage>
        <taxon>Eukaryota</taxon>
        <taxon>Fungi</taxon>
        <taxon>Dikarya</taxon>
        <taxon>Ascomycota</taxon>
        <taxon>Pezizomycotina</taxon>
        <taxon>Dothideomycetes</taxon>
        <taxon>Dothideomycetidae</taxon>
        <taxon>Mycosphaerellales</taxon>
        <taxon>Extremaceae</taxon>
        <taxon>Extremus</taxon>
    </lineage>
</organism>
<dbReference type="Gene3D" id="2.40.40.50">
    <property type="entry name" value="Ubiquitin fusion degradation protein UFD1, N-terminal domain"/>
    <property type="match status" value="1"/>
</dbReference>
<feature type="compositionally biased region" description="Polar residues" evidence="1">
    <location>
        <begin position="396"/>
        <end position="413"/>
    </location>
</feature>
<dbReference type="AlphaFoldDB" id="A0AAJ0D8S7"/>
<proteinExistence type="predicted"/>
<evidence type="ECO:0000313" key="5">
    <source>
        <dbReference type="EMBL" id="KAK3049089.1"/>
    </source>
</evidence>
<feature type="domain" description="Ubiquitin-protein ligase E3A N-terminal zinc-binding" evidence="2">
    <location>
        <begin position="681"/>
        <end position="720"/>
    </location>
</feature>
<accession>A0AAJ0D8S7</accession>
<keyword evidence="6" id="KW-1185">Reference proteome</keyword>
<dbReference type="EMBL" id="JAWDJX010000042">
    <property type="protein sequence ID" value="KAK3049089.1"/>
    <property type="molecule type" value="Genomic_DNA"/>
</dbReference>
<comment type="caution">
    <text evidence="5">The sequence shown here is derived from an EMBL/GenBank/DDBJ whole genome shotgun (WGS) entry which is preliminary data.</text>
</comment>
<dbReference type="PANTHER" id="PTHR12555:SF15">
    <property type="entry name" value="FUSION DEGRADATION PROTEIN (UFD1), PUTATIVE (AFU_ORTHOLOGUE AFUA_4G04640)-RELATED"/>
    <property type="match status" value="1"/>
</dbReference>
<dbReference type="Pfam" id="PF24503">
    <property type="entry name" value="DUF7590"/>
    <property type="match status" value="1"/>
</dbReference>
<dbReference type="Pfam" id="PF24842">
    <property type="entry name" value="UFD1_N2"/>
    <property type="match status" value="1"/>
</dbReference>
<feature type="region of interest" description="Disordered" evidence="1">
    <location>
        <begin position="134"/>
        <end position="171"/>
    </location>
</feature>
<evidence type="ECO:0000256" key="1">
    <source>
        <dbReference type="SAM" id="MobiDB-lite"/>
    </source>
</evidence>
<dbReference type="GO" id="GO:0034098">
    <property type="term" value="C:VCP-NPL4-UFD1 AAA ATPase complex"/>
    <property type="evidence" value="ECO:0007669"/>
    <property type="project" value="TreeGrafter"/>
</dbReference>
<feature type="domain" description="Ubiquitin fusion degradation protein UFD1 N-terminal subdomain 2" evidence="4">
    <location>
        <begin position="180"/>
        <end position="262"/>
    </location>
</feature>
<dbReference type="PANTHER" id="PTHR12555">
    <property type="entry name" value="UBIQUITIN FUSION DEGRADATON PROTEIN 1"/>
    <property type="match status" value="1"/>
</dbReference>
<name>A0AAJ0D8S7_9PEZI</name>
<evidence type="ECO:0008006" key="7">
    <source>
        <dbReference type="Google" id="ProtNLM"/>
    </source>
</evidence>
<dbReference type="Pfam" id="PF23580">
    <property type="entry name" value="Znf_XAF1_N"/>
    <property type="match status" value="1"/>
</dbReference>
<reference evidence="5" key="1">
    <citation type="submission" date="2023-04" db="EMBL/GenBank/DDBJ databases">
        <title>Black Yeasts Isolated from many extreme environments.</title>
        <authorList>
            <person name="Coleine C."/>
            <person name="Stajich J.E."/>
            <person name="Selbmann L."/>
        </authorList>
    </citation>
    <scope>NUCLEOTIDE SEQUENCE</scope>
    <source>
        <strain evidence="5">CCFEE 5312</strain>
    </source>
</reference>
<dbReference type="InterPro" id="IPR055418">
    <property type="entry name" value="UFD1_N2"/>
</dbReference>
<dbReference type="GO" id="GO:0036503">
    <property type="term" value="P:ERAD pathway"/>
    <property type="evidence" value="ECO:0007669"/>
    <property type="project" value="TreeGrafter"/>
</dbReference>
<feature type="domain" description="DUF7590" evidence="3">
    <location>
        <begin position="288"/>
        <end position="423"/>
    </location>
</feature>
<dbReference type="InterPro" id="IPR004854">
    <property type="entry name" value="Ufd1-like"/>
</dbReference>
<dbReference type="GO" id="GO:0006511">
    <property type="term" value="P:ubiquitin-dependent protein catabolic process"/>
    <property type="evidence" value="ECO:0007669"/>
    <property type="project" value="InterPro"/>
</dbReference>
<dbReference type="InterPro" id="IPR042556">
    <property type="entry name" value="AZUL_sf"/>
</dbReference>
<evidence type="ECO:0000259" key="2">
    <source>
        <dbReference type="Pfam" id="PF16558"/>
    </source>
</evidence>
<feature type="region of interest" description="Disordered" evidence="1">
    <location>
        <begin position="394"/>
        <end position="413"/>
    </location>
</feature>
<dbReference type="Pfam" id="PF16558">
    <property type="entry name" value="AZUL"/>
    <property type="match status" value="1"/>
</dbReference>
<dbReference type="InterPro" id="IPR032353">
    <property type="entry name" value="AZUL"/>
</dbReference>
<dbReference type="Gene3D" id="3.10.330.10">
    <property type="match status" value="1"/>
</dbReference>